<dbReference type="AlphaFoldDB" id="A0A3B0U774"/>
<dbReference type="EMBL" id="UOET01000056">
    <property type="protein sequence ID" value="VAW26745.1"/>
    <property type="molecule type" value="Genomic_DNA"/>
</dbReference>
<organism evidence="2">
    <name type="scientific">hydrothermal vent metagenome</name>
    <dbReference type="NCBI Taxonomy" id="652676"/>
    <lineage>
        <taxon>unclassified sequences</taxon>
        <taxon>metagenomes</taxon>
        <taxon>ecological metagenomes</taxon>
    </lineage>
</organism>
<feature type="domain" description="CheR-type methyltransferase" evidence="1">
    <location>
        <begin position="1"/>
        <end position="62"/>
    </location>
</feature>
<protein>
    <recommendedName>
        <fullName evidence="1">CheR-type methyltransferase domain-containing protein</fullName>
    </recommendedName>
</protein>
<dbReference type="InterPro" id="IPR029063">
    <property type="entry name" value="SAM-dependent_MTases_sf"/>
</dbReference>
<dbReference type="InterPro" id="IPR000780">
    <property type="entry name" value="CheR_MeTrfase"/>
</dbReference>
<evidence type="ECO:0000259" key="1">
    <source>
        <dbReference type="PROSITE" id="PS50123"/>
    </source>
</evidence>
<evidence type="ECO:0000313" key="2">
    <source>
        <dbReference type="EMBL" id="VAW26745.1"/>
    </source>
</evidence>
<reference evidence="2" key="1">
    <citation type="submission" date="2018-06" db="EMBL/GenBank/DDBJ databases">
        <authorList>
            <person name="Zhirakovskaya E."/>
        </authorList>
    </citation>
    <scope>NUCLEOTIDE SEQUENCE</scope>
</reference>
<gene>
    <name evidence="2" type="ORF">MNBD_BACTEROID07-1067</name>
</gene>
<proteinExistence type="predicted"/>
<accession>A0A3B0U774</accession>
<dbReference type="GO" id="GO:0008757">
    <property type="term" value="F:S-adenosylmethionine-dependent methyltransferase activity"/>
    <property type="evidence" value="ECO:0007669"/>
    <property type="project" value="InterPro"/>
</dbReference>
<feature type="non-terminal residue" evidence="2">
    <location>
        <position position="1"/>
    </location>
</feature>
<dbReference type="PROSITE" id="PS50123">
    <property type="entry name" value="CHER"/>
    <property type="match status" value="1"/>
</dbReference>
<dbReference type="Gene3D" id="3.40.50.150">
    <property type="entry name" value="Vaccinia Virus protein VP39"/>
    <property type="match status" value="1"/>
</dbReference>
<sequence length="90" mass="10201">FSIYDILDTETTSPPDSIYGSFDLIYCSNLFIYYKAKVRNQIVQKLIKNLAGGGMIITGSSEREILAKYKLHAVYPPAAIFQYKRAQSNQ</sequence>
<name>A0A3B0U774_9ZZZZ</name>
<dbReference type="InterPro" id="IPR022642">
    <property type="entry name" value="CheR_C"/>
</dbReference>
<dbReference type="Pfam" id="PF01739">
    <property type="entry name" value="CheR"/>
    <property type="match status" value="1"/>
</dbReference>
<dbReference type="PRINTS" id="PR00996">
    <property type="entry name" value="CHERMTFRASE"/>
</dbReference>
<dbReference type="SUPFAM" id="SSF53335">
    <property type="entry name" value="S-adenosyl-L-methionine-dependent methyltransferases"/>
    <property type="match status" value="1"/>
</dbReference>